<sequence>MIFLLTNLLAEADRNIDLTAIDSKWQPLANISAQRILVFAVNAILITAGLVAFFFLLFGGVQWILAGGDKEGTEKARKRITAALIGLAIVFSAYALAFLVEAIFKISILTFTIPTIVP</sequence>
<organism evidence="2 3">
    <name type="scientific">Candidatus Amesbacteria bacterium GW2011_GWA1_47_20</name>
    <dbReference type="NCBI Taxonomy" id="1618354"/>
    <lineage>
        <taxon>Bacteria</taxon>
        <taxon>Candidatus Amesiibacteriota</taxon>
    </lineage>
</organism>
<dbReference type="EMBL" id="LCOA01000014">
    <property type="protein sequence ID" value="KKU69156.1"/>
    <property type="molecule type" value="Genomic_DNA"/>
</dbReference>
<dbReference type="AlphaFoldDB" id="A0A0G1SIC5"/>
<proteinExistence type="predicted"/>
<dbReference type="InterPro" id="IPR043993">
    <property type="entry name" value="T4SS_pilin"/>
</dbReference>
<reference evidence="2 3" key="1">
    <citation type="journal article" date="2015" name="Nature">
        <title>rRNA introns, odd ribosomes, and small enigmatic genomes across a large radiation of phyla.</title>
        <authorList>
            <person name="Brown C.T."/>
            <person name="Hug L.A."/>
            <person name="Thomas B.C."/>
            <person name="Sharon I."/>
            <person name="Castelle C.J."/>
            <person name="Singh A."/>
            <person name="Wilkins M.J."/>
            <person name="Williams K.H."/>
            <person name="Banfield J.F."/>
        </authorList>
    </citation>
    <scope>NUCLEOTIDE SEQUENCE [LARGE SCALE GENOMIC DNA]</scope>
</reference>
<evidence type="ECO:0008006" key="4">
    <source>
        <dbReference type="Google" id="ProtNLM"/>
    </source>
</evidence>
<name>A0A0G1SIC5_9BACT</name>
<protein>
    <recommendedName>
        <fullName evidence="4">Integral membrane protein</fullName>
    </recommendedName>
</protein>
<keyword evidence="1" id="KW-0472">Membrane</keyword>
<feature type="transmembrane region" description="Helical" evidence="1">
    <location>
        <begin position="36"/>
        <end position="59"/>
    </location>
</feature>
<evidence type="ECO:0000313" key="3">
    <source>
        <dbReference type="Proteomes" id="UP000034565"/>
    </source>
</evidence>
<evidence type="ECO:0000256" key="1">
    <source>
        <dbReference type="SAM" id="Phobius"/>
    </source>
</evidence>
<feature type="transmembrane region" description="Helical" evidence="1">
    <location>
        <begin position="80"/>
        <end position="104"/>
    </location>
</feature>
<comment type="caution">
    <text evidence="2">The sequence shown here is derived from an EMBL/GenBank/DDBJ whole genome shotgun (WGS) entry which is preliminary data.</text>
</comment>
<keyword evidence="1" id="KW-1133">Transmembrane helix</keyword>
<keyword evidence="1" id="KW-0812">Transmembrane</keyword>
<dbReference type="Proteomes" id="UP000034565">
    <property type="component" value="Unassembled WGS sequence"/>
</dbReference>
<evidence type="ECO:0000313" key="2">
    <source>
        <dbReference type="EMBL" id="KKU69156.1"/>
    </source>
</evidence>
<gene>
    <name evidence="2" type="ORF">UX92_C0014G0047</name>
</gene>
<accession>A0A0G1SIC5</accession>
<dbReference type="Pfam" id="PF18895">
    <property type="entry name" value="T4SS_pilin"/>
    <property type="match status" value="1"/>
</dbReference>